<evidence type="ECO:0000259" key="7">
    <source>
        <dbReference type="PROSITE" id="PS51826"/>
    </source>
</evidence>
<proteinExistence type="inferred from homology"/>
<evidence type="ECO:0000256" key="4">
    <source>
        <dbReference type="RuleBase" id="RU003423"/>
    </source>
</evidence>
<dbReference type="PROSITE" id="PS00189">
    <property type="entry name" value="LIPOYL"/>
    <property type="match status" value="1"/>
</dbReference>
<dbReference type="InterPro" id="IPR004167">
    <property type="entry name" value="PSBD"/>
</dbReference>
<dbReference type="SUPFAM" id="SSF51230">
    <property type="entry name" value="Single hybrid motif"/>
    <property type="match status" value="1"/>
</dbReference>
<dbReference type="InterPro" id="IPR023213">
    <property type="entry name" value="CAT-like_dom_sf"/>
</dbReference>
<sequence length="475" mass="49287">MASLKLFTMPKWGIEMSEGTIAEWMVAENAPFEKGTVLALIETDKITNEVEAEAAGRFVRILAEAGGTYAVGALLAVLSDGGEASAAEIDAIIGTFKQADTSFGEKDDAPASAPAPVAPPAPVSIPDDMLISPVARSRALEAGVDVANLIGSGRGGRITAQDVDQAARPEASAGLVGAYALTPDLGAYATPMAKRLSVMHNVPLAGVEGSGPRGRIRKVDVLARVAPSAPAPAPAPATPAPQPAPVATPAAVPAAGVTIKPMSSMRRTIARRLTEAKSTIPHFYVRRRVRADRLLALRSAVQGQRPSVNDYLIKACALALMEVPQVNIQVHGNDIHEFDGADISVAVATEKGLVTPIVTGADNRSVVDISAVMAGLAQRAKSGKLKPEEFTGGSFSLSNLGGFGVEQFDAIINPPQGAILAVGTARPEPIDDEGAFRIVPVFHLSLSCDHRAIDGADGGRFMAALANLIEHPELL</sequence>
<dbReference type="EC" id="2.3.1.-" evidence="4"/>
<organism evidence="8 9">
    <name type="scientific">Sphingobium phenoxybenzoativorans</name>
    <dbReference type="NCBI Taxonomy" id="1592790"/>
    <lineage>
        <taxon>Bacteria</taxon>
        <taxon>Pseudomonadati</taxon>
        <taxon>Pseudomonadota</taxon>
        <taxon>Alphaproteobacteria</taxon>
        <taxon>Sphingomonadales</taxon>
        <taxon>Sphingomonadaceae</taxon>
        <taxon>Sphingobium</taxon>
    </lineage>
</organism>
<keyword evidence="9" id="KW-1185">Reference proteome</keyword>
<keyword evidence="3 4" id="KW-0450">Lipoyl</keyword>
<accession>A0A975KC60</accession>
<feature type="domain" description="Peripheral subunit-binding (PSBD)" evidence="7">
    <location>
        <begin position="188"/>
        <end position="225"/>
    </location>
</feature>
<evidence type="ECO:0000256" key="2">
    <source>
        <dbReference type="ARBA" id="ARBA00007317"/>
    </source>
</evidence>
<dbReference type="PANTHER" id="PTHR23151">
    <property type="entry name" value="DIHYDROLIPOAMIDE ACETYL/SUCCINYL-TRANSFERASE-RELATED"/>
    <property type="match status" value="1"/>
</dbReference>
<dbReference type="Proteomes" id="UP000681425">
    <property type="component" value="Chromosome"/>
</dbReference>
<dbReference type="InterPro" id="IPR036625">
    <property type="entry name" value="E3-bd_dom_sf"/>
</dbReference>
<dbReference type="GO" id="GO:0006086">
    <property type="term" value="P:pyruvate decarboxylation to acetyl-CoA"/>
    <property type="evidence" value="ECO:0007669"/>
    <property type="project" value="InterPro"/>
</dbReference>
<comment type="cofactor">
    <cofactor evidence="1 4">
        <name>(R)-lipoate</name>
        <dbReference type="ChEBI" id="CHEBI:83088"/>
    </cofactor>
</comment>
<evidence type="ECO:0000313" key="8">
    <source>
        <dbReference type="EMBL" id="QUT07372.1"/>
    </source>
</evidence>
<feature type="domain" description="Peripheral subunit-binding (PSBD)" evidence="7">
    <location>
        <begin position="130"/>
        <end position="167"/>
    </location>
</feature>
<name>A0A975KC60_9SPHN</name>
<evidence type="ECO:0000259" key="6">
    <source>
        <dbReference type="PROSITE" id="PS50968"/>
    </source>
</evidence>
<evidence type="ECO:0000256" key="1">
    <source>
        <dbReference type="ARBA" id="ARBA00001938"/>
    </source>
</evidence>
<reference evidence="8" key="1">
    <citation type="submission" date="2021-04" db="EMBL/GenBank/DDBJ databases">
        <title>Isolation of p-tert-butylphenol degrading bacteria Sphingobium phenoxybenzoativorans Tas13 from active sludge.</title>
        <authorList>
            <person name="Li Y."/>
        </authorList>
    </citation>
    <scope>NUCLEOTIDE SEQUENCE</scope>
    <source>
        <strain evidence="8">Tas13</strain>
    </source>
</reference>
<dbReference type="InterPro" id="IPR045257">
    <property type="entry name" value="E2/Pdx1"/>
</dbReference>
<dbReference type="InterPro" id="IPR001078">
    <property type="entry name" value="2-oxoacid_DH_actylTfrase"/>
</dbReference>
<dbReference type="Pfam" id="PF00198">
    <property type="entry name" value="2-oxoacid_dh"/>
    <property type="match status" value="1"/>
</dbReference>
<dbReference type="EMBL" id="CP073910">
    <property type="protein sequence ID" value="QUT07372.1"/>
    <property type="molecule type" value="Genomic_DNA"/>
</dbReference>
<comment type="similarity">
    <text evidence="2 4">Belongs to the 2-oxoacid dehydrogenase family.</text>
</comment>
<dbReference type="KEGG" id="spph:KFK14_08220"/>
<feature type="compositionally biased region" description="Pro residues" evidence="5">
    <location>
        <begin position="229"/>
        <end position="246"/>
    </location>
</feature>
<dbReference type="Pfam" id="PF00364">
    <property type="entry name" value="Biotin_lipoyl"/>
    <property type="match status" value="1"/>
</dbReference>
<evidence type="ECO:0000256" key="3">
    <source>
        <dbReference type="ARBA" id="ARBA00022823"/>
    </source>
</evidence>
<dbReference type="RefSeq" id="WP_212610529.1">
    <property type="nucleotide sequence ID" value="NZ_CP073910.1"/>
</dbReference>
<feature type="region of interest" description="Disordered" evidence="5">
    <location>
        <begin position="228"/>
        <end position="247"/>
    </location>
</feature>
<keyword evidence="4" id="KW-0808">Transferase</keyword>
<evidence type="ECO:0000313" key="9">
    <source>
        <dbReference type="Proteomes" id="UP000681425"/>
    </source>
</evidence>
<protein>
    <recommendedName>
        <fullName evidence="4">Dihydrolipoamide acetyltransferase component of pyruvate dehydrogenase complex</fullName>
        <ecNumber evidence="4">2.3.1.-</ecNumber>
    </recommendedName>
</protein>
<dbReference type="CDD" id="cd06849">
    <property type="entry name" value="lipoyl_domain"/>
    <property type="match status" value="1"/>
</dbReference>
<dbReference type="GO" id="GO:0045254">
    <property type="term" value="C:pyruvate dehydrogenase complex"/>
    <property type="evidence" value="ECO:0007669"/>
    <property type="project" value="InterPro"/>
</dbReference>
<dbReference type="Gene3D" id="2.40.50.100">
    <property type="match status" value="1"/>
</dbReference>
<dbReference type="GO" id="GO:0016746">
    <property type="term" value="F:acyltransferase activity"/>
    <property type="evidence" value="ECO:0007669"/>
    <property type="project" value="UniProtKB-KW"/>
</dbReference>
<dbReference type="Pfam" id="PF02817">
    <property type="entry name" value="E3_binding"/>
    <property type="match status" value="2"/>
</dbReference>
<gene>
    <name evidence="8" type="ORF">KFK14_08220</name>
</gene>
<dbReference type="Gene3D" id="4.10.320.10">
    <property type="entry name" value="E3-binding domain"/>
    <property type="match status" value="2"/>
</dbReference>
<keyword evidence="4" id="KW-0012">Acyltransferase</keyword>
<dbReference type="AlphaFoldDB" id="A0A975KC60"/>
<dbReference type="InterPro" id="IPR003016">
    <property type="entry name" value="2-oxoA_DH_lipoyl-BS"/>
</dbReference>
<dbReference type="PROSITE" id="PS51826">
    <property type="entry name" value="PSBD"/>
    <property type="match status" value="2"/>
</dbReference>
<dbReference type="Gene3D" id="3.30.559.10">
    <property type="entry name" value="Chloramphenicol acetyltransferase-like domain"/>
    <property type="match status" value="1"/>
</dbReference>
<dbReference type="PANTHER" id="PTHR23151:SF75">
    <property type="entry name" value="DIHYDROLIPOYLLYSINE-RESIDUE ACETYLTRANSFERASE COMPONENT 5 OF PYRUVATE DEHYDROGENASE COMPLEX, CHLOROPLASTIC"/>
    <property type="match status" value="1"/>
</dbReference>
<feature type="domain" description="Lipoyl-binding" evidence="6">
    <location>
        <begin position="4"/>
        <end position="79"/>
    </location>
</feature>
<dbReference type="PROSITE" id="PS50968">
    <property type="entry name" value="BIOTINYL_LIPOYL"/>
    <property type="match status" value="1"/>
</dbReference>
<evidence type="ECO:0000256" key="5">
    <source>
        <dbReference type="SAM" id="MobiDB-lite"/>
    </source>
</evidence>
<dbReference type="SUPFAM" id="SSF47005">
    <property type="entry name" value="Peripheral subunit-binding domain of 2-oxo acid dehydrogenase complex"/>
    <property type="match status" value="2"/>
</dbReference>
<dbReference type="InterPro" id="IPR000089">
    <property type="entry name" value="Biotin_lipoyl"/>
</dbReference>
<dbReference type="SUPFAM" id="SSF52777">
    <property type="entry name" value="CoA-dependent acyltransferases"/>
    <property type="match status" value="1"/>
</dbReference>
<dbReference type="InterPro" id="IPR011053">
    <property type="entry name" value="Single_hybrid_motif"/>
</dbReference>